<dbReference type="PANTHER" id="PTHR33054:SF9">
    <property type="entry name" value="CCHC-TYPE DOMAIN-CONTAINING PROTEIN"/>
    <property type="match status" value="1"/>
</dbReference>
<dbReference type="InterPro" id="IPR001878">
    <property type="entry name" value="Znf_CCHC"/>
</dbReference>
<feature type="region of interest" description="Disordered" evidence="2">
    <location>
        <begin position="756"/>
        <end position="793"/>
    </location>
</feature>
<dbReference type="InterPro" id="IPR056648">
    <property type="entry name" value="DUF7746"/>
</dbReference>
<feature type="compositionally biased region" description="Low complexity" evidence="2">
    <location>
        <begin position="149"/>
        <end position="167"/>
    </location>
</feature>
<dbReference type="Pfam" id="PF24496">
    <property type="entry name" value="DUF7588"/>
    <property type="match status" value="1"/>
</dbReference>
<dbReference type="PROSITE" id="PS50158">
    <property type="entry name" value="ZF_CCHC"/>
    <property type="match status" value="1"/>
</dbReference>
<keyword evidence="1" id="KW-0862">Zinc</keyword>
<dbReference type="InterPro" id="IPR036875">
    <property type="entry name" value="Znf_CCHC_sf"/>
</dbReference>
<dbReference type="Pfam" id="PF22909">
    <property type="entry name" value="Caulimovir_coat_dom"/>
    <property type="match status" value="1"/>
</dbReference>
<dbReference type="SMART" id="SM00343">
    <property type="entry name" value="ZnF_C2HC"/>
    <property type="match status" value="1"/>
</dbReference>
<dbReference type="PANTHER" id="PTHR33054">
    <property type="entry name" value="CCHC-TYPE DOMAIN-CONTAINING PROTEIN"/>
    <property type="match status" value="1"/>
</dbReference>
<evidence type="ECO:0000256" key="1">
    <source>
        <dbReference type="PROSITE-ProRule" id="PRU00047"/>
    </source>
</evidence>
<dbReference type="InterPro" id="IPR028919">
    <property type="entry name" value="Viral_movement"/>
</dbReference>
<accession>A0ABQ7U2J7</accession>
<dbReference type="EMBL" id="JAIVGD010000026">
    <property type="protein sequence ID" value="KAH0740524.1"/>
    <property type="molecule type" value="Genomic_DNA"/>
</dbReference>
<keyword evidence="5" id="KW-1185">Reference proteome</keyword>
<reference evidence="4 5" key="1">
    <citation type="journal article" date="2021" name="bioRxiv">
        <title>Chromosome-scale and haplotype-resolved genome assembly of a tetraploid potato cultivar.</title>
        <authorList>
            <person name="Sun H."/>
            <person name="Jiao W.-B."/>
            <person name="Krause K."/>
            <person name="Campoy J.A."/>
            <person name="Goel M."/>
            <person name="Folz-Donahue K."/>
            <person name="Kukat C."/>
            <person name="Huettel B."/>
            <person name="Schneeberger K."/>
        </authorList>
    </citation>
    <scope>NUCLEOTIDE SEQUENCE [LARGE SCALE GENOMIC DNA]</scope>
    <source>
        <strain evidence="4">SolTubOtavaFocal</strain>
        <tissue evidence="4">Leaves</tissue>
    </source>
</reference>
<keyword evidence="1" id="KW-0479">Metal-binding</keyword>
<name>A0ABQ7U2J7_SOLTU</name>
<dbReference type="Proteomes" id="UP000826656">
    <property type="component" value="Unassembled WGS sequence"/>
</dbReference>
<dbReference type="InterPro" id="IPR056010">
    <property type="entry name" value="DUF7588"/>
</dbReference>
<gene>
    <name evidence="4" type="ORF">KY290_033567</name>
</gene>
<evidence type="ECO:0000313" key="4">
    <source>
        <dbReference type="EMBL" id="KAH0740524.1"/>
    </source>
</evidence>
<feature type="region of interest" description="Disordered" evidence="2">
    <location>
        <begin position="144"/>
        <end position="183"/>
    </location>
</feature>
<protein>
    <recommendedName>
        <fullName evidence="3">CCHC-type domain-containing protein</fullName>
    </recommendedName>
</protein>
<evidence type="ECO:0000259" key="3">
    <source>
        <dbReference type="PROSITE" id="PS50158"/>
    </source>
</evidence>
<proteinExistence type="predicted"/>
<dbReference type="SUPFAM" id="SSF57756">
    <property type="entry name" value="Retrovirus zinc finger-like domains"/>
    <property type="match status" value="1"/>
</dbReference>
<comment type="caution">
    <text evidence="4">The sequence shown here is derived from an EMBL/GenBank/DDBJ whole genome shotgun (WGS) entry which is preliminary data.</text>
</comment>
<dbReference type="Pfam" id="PF00098">
    <property type="entry name" value="zf-CCHC"/>
    <property type="match status" value="1"/>
</dbReference>
<dbReference type="Pfam" id="PF24925">
    <property type="entry name" value="DUF7746"/>
    <property type="match status" value="1"/>
</dbReference>
<feature type="region of interest" description="Disordered" evidence="2">
    <location>
        <begin position="997"/>
        <end position="1017"/>
    </location>
</feature>
<dbReference type="Pfam" id="PF01107">
    <property type="entry name" value="MP"/>
    <property type="match status" value="1"/>
</dbReference>
<keyword evidence="1" id="KW-0863">Zinc-finger</keyword>
<feature type="domain" description="CCHC-type" evidence="3">
    <location>
        <begin position="800"/>
        <end position="815"/>
    </location>
</feature>
<sequence>MLGVLQSNLADGPVYFNCYPNFSVDINDPNVMDSLTLNVKTKNLNSKINTREIAIIYRVYYRLMKTHLAPKARHESLKGETMLMEANHEHSSIFVPQTIQWKDILSNNDWRFENITPPFASHSERSQIERVIQFPDGSIELKFLDNPARRSSSNRRSSWSPSTSGPSRPVPRPPSSSKTPEEADDEIISVADNSKGKVTGVDFSGDIPKIFYQDIPGSPTASEMEPPKEKPSWLGMLKVNKPFEPNLNILQEQWIHPDNQVKRKWYVASYPLKQRESFRDLWMADMRRIGCEIEFFKWFEMTGRIENCTESLQVIINKWYTTSNKIVESVTPPLEGINIPIAGTVIKASPFKEKSDKTGGILTSADIDRVVEQNNYSNQILHIISRQIEDTKPSISGRPIPVSTSSSHNIETYPGFRIPEFSKEKFPKLSDTFEVTGNIIEKINAQLNNFNISVKDDSTSKKVSTLHVEPNPKTQEKSNLLQKLASSRFHNMKNYHNKPSFPDLQYEENAFLSTSSHEGRSITEWNIDGLVEHQVYNKLHEMGVAITAYKLRGSADRDAANMIIASFTGMLKHWWDNYCTDEIKQLIINATATETVVKMEGTVQSTSNVIKEDACATLLYHIAKHFIGEPKLFQDRSLQILSNLSCPNLDNFIHYRHAFLSKVMIRPDCNLDFWKERFISGLPPLFADKVRTKIQDRNNGSIPYGNLTYGDLISTINVVALELCTDIKLKQQLKKEQSSSRKELGSFCRDFGFITPPDKIKKDKREKSHRKKSRRRDESTRPKKKKSRSKKPNDAKVDVCWTCGKTGHKANECRSKTKKKKINLLNIDEETKGKLLAILDEPFSEYSGTSDEYSDDEDIDLDYDSDVSQSGKDCTCTEAFCTCDSTPHIRVLSDHSKEALFDVIQHINDNEARNRFLLELKNLLLNTDKPKARPIIEPFSMKQIMNRSDNHSEPSISDLRHEVYSLKEEIRNIKARLCIVETDILTSQVPKRTAFHDIESNQGSSHEDLDDNIGIDPPNINNDHLFEPLITNTGNDTSTSAAPGVTISMRISFLEYLLSLR</sequence>
<organism evidence="4 5">
    <name type="scientific">Solanum tuberosum</name>
    <name type="common">Potato</name>
    <dbReference type="NCBI Taxonomy" id="4113"/>
    <lineage>
        <taxon>Eukaryota</taxon>
        <taxon>Viridiplantae</taxon>
        <taxon>Streptophyta</taxon>
        <taxon>Embryophyta</taxon>
        <taxon>Tracheophyta</taxon>
        <taxon>Spermatophyta</taxon>
        <taxon>Magnoliopsida</taxon>
        <taxon>eudicotyledons</taxon>
        <taxon>Gunneridae</taxon>
        <taxon>Pentapetalae</taxon>
        <taxon>asterids</taxon>
        <taxon>lamiids</taxon>
        <taxon>Solanales</taxon>
        <taxon>Solanaceae</taxon>
        <taxon>Solanoideae</taxon>
        <taxon>Solaneae</taxon>
        <taxon>Solanum</taxon>
    </lineage>
</organism>
<evidence type="ECO:0000313" key="5">
    <source>
        <dbReference type="Proteomes" id="UP000826656"/>
    </source>
</evidence>
<evidence type="ECO:0000256" key="2">
    <source>
        <dbReference type="SAM" id="MobiDB-lite"/>
    </source>
</evidence>